<gene>
    <name evidence="1" type="ORF">IHE45_07G081600</name>
</gene>
<keyword evidence="2" id="KW-1185">Reference proteome</keyword>
<accession>A0ACB7VS31</accession>
<evidence type="ECO:0000313" key="2">
    <source>
        <dbReference type="Proteomes" id="UP000827976"/>
    </source>
</evidence>
<keyword evidence="1" id="KW-0378">Hydrolase</keyword>
<comment type="caution">
    <text evidence="1">The sequence shown here is derived from an EMBL/GenBank/DDBJ whole genome shotgun (WGS) entry which is preliminary data.</text>
</comment>
<proteinExistence type="predicted"/>
<organism evidence="1 2">
    <name type="scientific">Dioscorea alata</name>
    <name type="common">Purple yam</name>
    <dbReference type="NCBI Taxonomy" id="55571"/>
    <lineage>
        <taxon>Eukaryota</taxon>
        <taxon>Viridiplantae</taxon>
        <taxon>Streptophyta</taxon>
        <taxon>Embryophyta</taxon>
        <taxon>Tracheophyta</taxon>
        <taxon>Spermatophyta</taxon>
        <taxon>Magnoliopsida</taxon>
        <taxon>Liliopsida</taxon>
        <taxon>Dioscoreales</taxon>
        <taxon>Dioscoreaceae</taxon>
        <taxon>Dioscorea</taxon>
    </lineage>
</organism>
<evidence type="ECO:0000313" key="1">
    <source>
        <dbReference type="EMBL" id="KAH7677397.1"/>
    </source>
</evidence>
<name>A0ACB7VS31_DIOAL</name>
<dbReference type="EMBL" id="CM037017">
    <property type="protein sequence ID" value="KAH7677397.1"/>
    <property type="molecule type" value="Genomic_DNA"/>
</dbReference>
<protein>
    <submittedName>
        <fullName evidence="1">P-loop containing nucleoside triphosphate hydrolase protein</fullName>
    </submittedName>
</protein>
<dbReference type="Proteomes" id="UP000827976">
    <property type="component" value="Chromosome 7"/>
</dbReference>
<sequence>MNCKFSVIPIVGMGGLGKTTLTQLIYKDQRVCEYFDVKGWVYVSVNFNVVRLTKLIIETLSGQQSCDFLELKELLSVLSESVAGKKVLLVLDDVWNEEQSPWQLLQSPFDNADIVRIIVTTRNSSVAQVMQTGRISPYKLGLLPEEQSWLLFKHYAFAGQEVSSQFVDIGKQIVNKCNGLPLAVKALAGILLYETEESSWWDVLQSDLWELDEAQAEIIPALKLSYSRMPSYLKPCFLYCSMYPKAHLFSKGNLIRLWMAQGYIRVKGRKIMEDVGENYFNELQQRSYFQLYENPHMGLTTGNEDEWYVMHDMLQDLAQLISENECFSIDISESQAVRHVISNKVRHLKVTYPSKVEADAELTELLSLKETKYLRTFDCLDLKYTSKSESLLPMFERLRALELELDRPHDSTTWIGNFKHLRHLSVKSNIIWDALPQLVCQFYNLQTLDLKNCVLQEMPSEIGNLINLRCLALSSFSVVQLPESIGHLHNLHTLDVQSCYNLQELPQGISNLVKLQHLFIPSGAKLPHGIGKLTNLETLVYFRVGRANQIGKHCGIEELKNLVNIKGKLCISELGKLVSVDNVIVGNLKTKSKLKDLKLNWDCPQHPDEDNVCSEEMKFLVLERLKPHYNISSLEIDGYKGCDLPAWLGDPSFSKLTSINFNSCKQIQDFPWLTARLPSLTSLSLHKFQKMKSVAHEGEVSFPALEVLSFSNMQEWDNWSSVMDKVFPKLKNLYIQTCPKICQVPSFQSLVTLTLSNCENLRSVTVHHDAACPSRLNELFIINCRQLSSLLGLKYLKSLTQLTVETCPELQFLPDDCLPVLPKDVQICDGKGPKHWCHLHGFQYKQFCSFDPHPKDEVKAEGI</sequence>
<reference evidence="2" key="1">
    <citation type="journal article" date="2022" name="Nat. Commun.">
        <title>Chromosome evolution and the genetic basis of agronomically important traits in greater yam.</title>
        <authorList>
            <person name="Bredeson J.V."/>
            <person name="Lyons J.B."/>
            <person name="Oniyinde I.O."/>
            <person name="Okereke N.R."/>
            <person name="Kolade O."/>
            <person name="Nnabue I."/>
            <person name="Nwadili C.O."/>
            <person name="Hribova E."/>
            <person name="Parker M."/>
            <person name="Nwogha J."/>
            <person name="Shu S."/>
            <person name="Carlson J."/>
            <person name="Kariba R."/>
            <person name="Muthemba S."/>
            <person name="Knop K."/>
            <person name="Barton G.J."/>
            <person name="Sherwood A.V."/>
            <person name="Lopez-Montes A."/>
            <person name="Asiedu R."/>
            <person name="Jamnadass R."/>
            <person name="Muchugi A."/>
            <person name="Goodstein D."/>
            <person name="Egesi C.N."/>
            <person name="Featherston J."/>
            <person name="Asfaw A."/>
            <person name="Simpson G.G."/>
            <person name="Dolezel J."/>
            <person name="Hendre P.S."/>
            <person name="Van Deynze A."/>
            <person name="Kumar P.L."/>
            <person name="Obidiegwu J.E."/>
            <person name="Bhattacharjee R."/>
            <person name="Rokhsar D.S."/>
        </authorList>
    </citation>
    <scope>NUCLEOTIDE SEQUENCE [LARGE SCALE GENOMIC DNA]</scope>
    <source>
        <strain evidence="2">cv. TDa95/00328</strain>
    </source>
</reference>